<evidence type="ECO:0000256" key="1">
    <source>
        <dbReference type="SAM" id="MobiDB-lite"/>
    </source>
</evidence>
<evidence type="ECO:0000313" key="3">
    <source>
        <dbReference type="Proteomes" id="UP001220324"/>
    </source>
</evidence>
<feature type="compositionally biased region" description="Basic and acidic residues" evidence="1">
    <location>
        <begin position="85"/>
        <end position="100"/>
    </location>
</feature>
<dbReference type="AlphaFoldDB" id="A0AAD6GGQ8"/>
<dbReference type="Proteomes" id="UP001220324">
    <property type="component" value="Unassembled WGS sequence"/>
</dbReference>
<sequence length="591" mass="65783">MDFPDDQSTSESSVWTFFLGPGRVKQTIHSDLARHVSPELEKFVKEKSVVKDSKLGSGSVVTLEEFDAETFAAFWAYTYRGDYKAPKPPVPREEKTRRESTLSPTGTWRGMYRSESMSSGVPPPAPSPPGSVSSASRSVRRQIEPKPQLQLQTQSQPQYQLQPQLQLQPQPQVQPEPEPEPEPEHQSEANPVAGEEPLAETPMEDTPAMPEDASYEVVEPVEAEAQPEAQPDVEADAAPAAETDPWDSMKDTKNKKGKKCKKGKKKNQEFTEEAPVNFTPPSTPPPEFPADLDEAQLGVPEQTAETNPVDWYDESSAPAEPEPAYDAPTPAEPEPEPETVVEAEKPTEEWEQAEEPAPKEAPQEQWELDVEDQNQAPIKPSIDMSFAKQSQADSSPRTPGLSLWDEFAALQYTDEQTPTQTPNTSETEVPYLTFHAKVYVFATRFLIPSLAQLCLRKLHRALLSLALEDADAMTPIPDSQPLGDLATLQAPMVLDLLRYTYTHTDRLEPISETVATQIRENELRRLVVHYAACKLKALARYHSPGDSEAVTPAVRPMEAKNERSQNALPRNLRVLLDTTPELASDVVYRMM</sequence>
<proteinExistence type="predicted"/>
<evidence type="ECO:0000313" key="2">
    <source>
        <dbReference type="EMBL" id="KAJ5547065.1"/>
    </source>
</evidence>
<comment type="caution">
    <text evidence="2">The sequence shown here is derived from an EMBL/GenBank/DDBJ whole genome shotgun (WGS) entry which is preliminary data.</text>
</comment>
<feature type="compositionally biased region" description="Basic residues" evidence="1">
    <location>
        <begin position="255"/>
        <end position="265"/>
    </location>
</feature>
<evidence type="ECO:0008006" key="4">
    <source>
        <dbReference type="Google" id="ProtNLM"/>
    </source>
</evidence>
<name>A0AAD6GGQ8_9EURO</name>
<feature type="compositionally biased region" description="Low complexity" evidence="1">
    <location>
        <begin position="216"/>
        <end position="243"/>
    </location>
</feature>
<reference evidence="2 3" key="1">
    <citation type="journal article" date="2023" name="IMA Fungus">
        <title>Comparative genomic study of the Penicillium genus elucidates a diverse pangenome and 15 lateral gene transfer events.</title>
        <authorList>
            <person name="Petersen C."/>
            <person name="Sorensen T."/>
            <person name="Nielsen M.R."/>
            <person name="Sondergaard T.E."/>
            <person name="Sorensen J.L."/>
            <person name="Fitzpatrick D.A."/>
            <person name="Frisvad J.C."/>
            <person name="Nielsen K.L."/>
        </authorList>
    </citation>
    <scope>NUCLEOTIDE SEQUENCE [LARGE SCALE GENOMIC DNA]</scope>
    <source>
        <strain evidence="2 3">IBT 35679</strain>
    </source>
</reference>
<gene>
    <name evidence="2" type="ORF">N7494_004650</name>
</gene>
<feature type="region of interest" description="Disordered" evidence="1">
    <location>
        <begin position="85"/>
        <end position="366"/>
    </location>
</feature>
<protein>
    <recommendedName>
        <fullName evidence="4">BTB domain-containing protein</fullName>
    </recommendedName>
</protein>
<accession>A0AAD6GGQ8</accession>
<organism evidence="2 3">
    <name type="scientific">Penicillium frequentans</name>
    <dbReference type="NCBI Taxonomy" id="3151616"/>
    <lineage>
        <taxon>Eukaryota</taxon>
        <taxon>Fungi</taxon>
        <taxon>Dikarya</taxon>
        <taxon>Ascomycota</taxon>
        <taxon>Pezizomycotina</taxon>
        <taxon>Eurotiomycetes</taxon>
        <taxon>Eurotiomycetidae</taxon>
        <taxon>Eurotiales</taxon>
        <taxon>Aspergillaceae</taxon>
        <taxon>Penicillium</taxon>
    </lineage>
</organism>
<feature type="compositionally biased region" description="Low complexity" evidence="1">
    <location>
        <begin position="145"/>
        <end position="175"/>
    </location>
</feature>
<dbReference type="EMBL" id="JAQIZZ010000003">
    <property type="protein sequence ID" value="KAJ5547065.1"/>
    <property type="molecule type" value="Genomic_DNA"/>
</dbReference>
<keyword evidence="3" id="KW-1185">Reference proteome</keyword>
<feature type="compositionally biased region" description="Low complexity" evidence="1">
    <location>
        <begin position="314"/>
        <end position="329"/>
    </location>
</feature>